<evidence type="ECO:0000313" key="1">
    <source>
        <dbReference type="EMBL" id="KAK9698940.1"/>
    </source>
</evidence>
<accession>A0AAW1J7I4</accession>
<protein>
    <submittedName>
        <fullName evidence="1">Uncharacterized protein</fullName>
    </submittedName>
</protein>
<name>A0AAW1J7I4_SAPOF</name>
<proteinExistence type="predicted"/>
<evidence type="ECO:0000313" key="2">
    <source>
        <dbReference type="Proteomes" id="UP001443914"/>
    </source>
</evidence>
<comment type="caution">
    <text evidence="1">The sequence shown here is derived from an EMBL/GenBank/DDBJ whole genome shotgun (WGS) entry which is preliminary data.</text>
</comment>
<dbReference type="AlphaFoldDB" id="A0AAW1J7I4"/>
<dbReference type="EMBL" id="JBDFQZ010000008">
    <property type="protein sequence ID" value="KAK9698940.1"/>
    <property type="molecule type" value="Genomic_DNA"/>
</dbReference>
<dbReference type="Proteomes" id="UP001443914">
    <property type="component" value="Unassembled WGS sequence"/>
</dbReference>
<gene>
    <name evidence="1" type="ORF">RND81_08G142000</name>
</gene>
<keyword evidence="2" id="KW-1185">Reference proteome</keyword>
<reference evidence="1" key="1">
    <citation type="submission" date="2024-03" db="EMBL/GenBank/DDBJ databases">
        <title>WGS assembly of Saponaria officinalis var. Norfolk2.</title>
        <authorList>
            <person name="Jenkins J."/>
            <person name="Shu S."/>
            <person name="Grimwood J."/>
            <person name="Barry K."/>
            <person name="Goodstein D."/>
            <person name="Schmutz J."/>
            <person name="Leebens-Mack J."/>
            <person name="Osbourn A."/>
        </authorList>
    </citation>
    <scope>NUCLEOTIDE SEQUENCE [LARGE SCALE GENOMIC DNA]</scope>
    <source>
        <strain evidence="1">JIC</strain>
    </source>
</reference>
<organism evidence="1 2">
    <name type="scientific">Saponaria officinalis</name>
    <name type="common">Common soapwort</name>
    <name type="synonym">Lychnis saponaria</name>
    <dbReference type="NCBI Taxonomy" id="3572"/>
    <lineage>
        <taxon>Eukaryota</taxon>
        <taxon>Viridiplantae</taxon>
        <taxon>Streptophyta</taxon>
        <taxon>Embryophyta</taxon>
        <taxon>Tracheophyta</taxon>
        <taxon>Spermatophyta</taxon>
        <taxon>Magnoliopsida</taxon>
        <taxon>eudicotyledons</taxon>
        <taxon>Gunneridae</taxon>
        <taxon>Pentapetalae</taxon>
        <taxon>Caryophyllales</taxon>
        <taxon>Caryophyllaceae</taxon>
        <taxon>Caryophylleae</taxon>
        <taxon>Saponaria</taxon>
    </lineage>
</organism>
<sequence length="175" mass="19388">MRYYEEVEVWKCTKHSSKRRRCNGVCPVCLTLRLSALCPHCANLLPCSCSSSATAASTSSSAASSFHGGSVARISTLIDDVSPYLRRTRSSAFPFFRSSEEGRKSTSSSSRWSILWWRNSRRDKMSLSKSADDAGVVKTPSPATAKGWYFPSPMKVFRHSKASKVAHERSPLDRG</sequence>
<dbReference type="PANTHER" id="PTHR34197:SF2">
    <property type="entry name" value="OS04G0591300 PROTEIN"/>
    <property type="match status" value="1"/>
</dbReference>
<dbReference type="PANTHER" id="PTHR34197">
    <property type="entry name" value="OS04G0591300 PROTEIN"/>
    <property type="match status" value="1"/>
</dbReference>